<gene>
    <name evidence="1" type="ORF">FJTKL_10899</name>
</gene>
<evidence type="ECO:0000313" key="2">
    <source>
        <dbReference type="Proteomes" id="UP001600888"/>
    </source>
</evidence>
<dbReference type="Proteomes" id="UP001600888">
    <property type="component" value="Unassembled WGS sequence"/>
</dbReference>
<proteinExistence type="predicted"/>
<evidence type="ECO:0000313" key="1">
    <source>
        <dbReference type="EMBL" id="KAL2282275.1"/>
    </source>
</evidence>
<sequence length="121" mass="13333">MKNPITAPWNIGISRNDVKKLLRGFKPTAMEDRWMCRADEPDARGDFVVHVHRSWTGDESLRMNVALAVPDGDGASAHTDERHATITDITWDRGEGSFLATEVEAKDLAAVVCRGVLGCDL</sequence>
<comment type="caution">
    <text evidence="1">The sequence shown here is derived from an EMBL/GenBank/DDBJ whole genome shotgun (WGS) entry which is preliminary data.</text>
</comment>
<organism evidence="1 2">
    <name type="scientific">Diaporthe vaccinii</name>
    <dbReference type="NCBI Taxonomy" id="105482"/>
    <lineage>
        <taxon>Eukaryota</taxon>
        <taxon>Fungi</taxon>
        <taxon>Dikarya</taxon>
        <taxon>Ascomycota</taxon>
        <taxon>Pezizomycotina</taxon>
        <taxon>Sordariomycetes</taxon>
        <taxon>Sordariomycetidae</taxon>
        <taxon>Diaporthales</taxon>
        <taxon>Diaporthaceae</taxon>
        <taxon>Diaporthe</taxon>
        <taxon>Diaporthe eres species complex</taxon>
    </lineage>
</organism>
<accession>A0ABR4EIK6</accession>
<protein>
    <submittedName>
        <fullName evidence="1">Uncharacterized protein</fullName>
    </submittedName>
</protein>
<keyword evidence="2" id="KW-1185">Reference proteome</keyword>
<name>A0ABR4EIK6_9PEZI</name>
<reference evidence="1 2" key="1">
    <citation type="submission" date="2024-03" db="EMBL/GenBank/DDBJ databases">
        <title>A high-quality draft genome sequence of Diaporthe vaccinii, a causative agent of upright dieback and viscid rot disease in cranberry plants.</title>
        <authorList>
            <person name="Sarrasin M."/>
            <person name="Lang B.F."/>
            <person name="Burger G."/>
        </authorList>
    </citation>
    <scope>NUCLEOTIDE SEQUENCE [LARGE SCALE GENOMIC DNA]</scope>
    <source>
        <strain evidence="1 2">IS7</strain>
    </source>
</reference>
<dbReference type="EMBL" id="JBAWTH010000050">
    <property type="protein sequence ID" value="KAL2282275.1"/>
    <property type="molecule type" value="Genomic_DNA"/>
</dbReference>